<name>Q2HW24_MEDTR</name>
<dbReference type="EMBL" id="AC148289">
    <property type="protein sequence ID" value="ABD28359.1"/>
    <property type="molecule type" value="Genomic_DNA"/>
</dbReference>
<proteinExistence type="predicted"/>
<gene>
    <name evidence="1" type="ORF">MtrDRAFT_AC148289g3v2</name>
</gene>
<reference evidence="1" key="1">
    <citation type="submission" date="2004-05" db="EMBL/GenBank/DDBJ databases">
        <authorList>
            <person name="Town C.D."/>
        </authorList>
    </citation>
    <scope>NUCLEOTIDE SEQUENCE</scope>
</reference>
<evidence type="ECO:0000313" key="1">
    <source>
        <dbReference type="EMBL" id="ABD28359.1"/>
    </source>
</evidence>
<reference evidence="1" key="2">
    <citation type="submission" date="2007-03" db="EMBL/GenBank/DDBJ databases">
        <authorList>
            <consortium name="The International Medicago Genome Annotation Group"/>
        </authorList>
    </citation>
    <scope>NUCLEOTIDE SEQUENCE</scope>
</reference>
<protein>
    <submittedName>
        <fullName evidence="1">Uncharacterized protein</fullName>
    </submittedName>
</protein>
<sequence length="90" mass="10513">MSNFEREKSNSQGFILDWAYVRPNQNGHYCEGMRERHYTIIILECNLSTVERHMMKIVGYKTPIRENCPGPPPRLTPTFVPVIDRVVNYG</sequence>
<organism evidence="1">
    <name type="scientific">Medicago truncatula</name>
    <name type="common">Barrel medic</name>
    <name type="synonym">Medicago tribuloides</name>
    <dbReference type="NCBI Taxonomy" id="3880"/>
    <lineage>
        <taxon>Eukaryota</taxon>
        <taxon>Viridiplantae</taxon>
        <taxon>Streptophyta</taxon>
        <taxon>Embryophyta</taxon>
        <taxon>Tracheophyta</taxon>
        <taxon>Spermatophyta</taxon>
        <taxon>Magnoliopsida</taxon>
        <taxon>eudicotyledons</taxon>
        <taxon>Gunneridae</taxon>
        <taxon>Pentapetalae</taxon>
        <taxon>rosids</taxon>
        <taxon>fabids</taxon>
        <taxon>Fabales</taxon>
        <taxon>Fabaceae</taxon>
        <taxon>Papilionoideae</taxon>
        <taxon>50 kb inversion clade</taxon>
        <taxon>NPAAA clade</taxon>
        <taxon>Hologalegina</taxon>
        <taxon>IRL clade</taxon>
        <taxon>Trifolieae</taxon>
        <taxon>Medicago</taxon>
    </lineage>
</organism>
<dbReference type="AlphaFoldDB" id="Q2HW24"/>
<accession>Q2HW24</accession>